<accession>A0A8K0ICP1</accession>
<name>A0A8K0ICP1_COCNU</name>
<dbReference type="PANTHER" id="PTHR31636">
    <property type="entry name" value="OSJNBA0084A10.13 PROTEIN-RELATED"/>
    <property type="match status" value="1"/>
</dbReference>
<evidence type="ECO:0000256" key="3">
    <source>
        <dbReference type="PROSITE-ProRule" id="PRU01191"/>
    </source>
</evidence>
<dbReference type="AlphaFoldDB" id="A0A8K0ICP1"/>
<dbReference type="EMBL" id="CM017877">
    <property type="protein sequence ID" value="KAG1347442.1"/>
    <property type="molecule type" value="Genomic_DNA"/>
</dbReference>
<feature type="short sequence motif" description="VHIID" evidence="3">
    <location>
        <begin position="255"/>
        <end position="259"/>
    </location>
</feature>
<reference evidence="4" key="1">
    <citation type="journal article" date="2017" name="Gigascience">
        <title>The genome draft of coconut (Cocos nucifera).</title>
        <authorList>
            <person name="Xiao Y."/>
            <person name="Xu P."/>
            <person name="Fan H."/>
            <person name="Baudouin L."/>
            <person name="Xia W."/>
            <person name="Bocs S."/>
            <person name="Xu J."/>
            <person name="Li Q."/>
            <person name="Guo A."/>
            <person name="Zhou L."/>
            <person name="Li J."/>
            <person name="Wu Y."/>
            <person name="Ma Z."/>
            <person name="Armero A."/>
            <person name="Issali A.E."/>
            <person name="Liu N."/>
            <person name="Peng M."/>
            <person name="Yang Y."/>
        </authorList>
    </citation>
    <scope>NUCLEOTIDE SEQUENCE</scope>
    <source>
        <tissue evidence="4">Spear leaf of Hainan Tall coconut</tissue>
    </source>
</reference>
<comment type="similarity">
    <text evidence="3">Belongs to the GRAS family.</text>
</comment>
<sequence length="583" mass="64760">MKGWLSSSSSTPLRDGTPSHGTAIRRFCAAQHVDQEQDQGEWDDAFFDIESWSSSRDSISPPCSWASYEETNFIDSVINTSLCDEVNEDATPVQDLPMYEVAHESLAKEVGNSLDYSGVPLVSSGLADMEARGINEGLELVHLLLACAEAVGCRDTRLAASTLHRIWTFANPCGDSLQRVSFCFAMGLKSRLSLLRNIGINGSLTGAVTNDGPLVTREEKMEGFRLLHQTTPYIAFGFMAANEAICQAARGKDYLHIIDLGMEHTLQWPSLVRTLVSRSEGPPKLLRITGILSSDLPDLQSSMKAIVDEANALGLPVEFRALEEAPSPSLPSIDQLEPREGEVVFVNSIMHLHKHVRENRGSLKAILTAIKKLNPALVTVVEQDANHNGPFFLARFLESLHYYSAIFDSLEASLPRGSAQRLKIEKCHFAEEIRNIVAHEGCDRIERHERADQWRRQLGRAGFQVVGLKSISQARMLLSVYGCEGYSLASEKGCLLLGWKGRPIMWASAWQSLLCPTIRDKQFRNKKRSQISPFLQSFFLYAIIFAFKIKLPDIENPDNGLVAEEEVPIGVTLRGTTEGRSWE</sequence>
<protein>
    <submittedName>
        <fullName evidence="4">DELLA protein RGL1</fullName>
    </submittedName>
</protein>
<proteinExistence type="inferred from homology"/>
<comment type="caution">
    <text evidence="3">Lacks conserved residue(s) required for the propagation of feature annotation.</text>
</comment>
<keyword evidence="1" id="KW-0805">Transcription regulation</keyword>
<dbReference type="Pfam" id="PF03514">
    <property type="entry name" value="GRAS"/>
    <property type="match status" value="1"/>
</dbReference>
<gene>
    <name evidence="4" type="ORF">COCNU_06G012710</name>
</gene>
<dbReference type="PROSITE" id="PS50985">
    <property type="entry name" value="GRAS"/>
    <property type="match status" value="1"/>
</dbReference>
<feature type="region of interest" description="SAW" evidence="3">
    <location>
        <begin position="438"/>
        <end position="511"/>
    </location>
</feature>
<dbReference type="InterPro" id="IPR005202">
    <property type="entry name" value="TF_GRAS"/>
</dbReference>
<evidence type="ECO:0000256" key="1">
    <source>
        <dbReference type="ARBA" id="ARBA00023015"/>
    </source>
</evidence>
<comment type="caution">
    <text evidence="4">The sequence shown here is derived from an EMBL/GenBank/DDBJ whole genome shotgun (WGS) entry which is preliminary data.</text>
</comment>
<dbReference type="OrthoDB" id="743731at2759"/>
<feature type="region of interest" description="PFYRE" evidence="3">
    <location>
        <begin position="344"/>
        <end position="435"/>
    </location>
</feature>
<keyword evidence="2" id="KW-0804">Transcription</keyword>
<evidence type="ECO:0000313" key="5">
    <source>
        <dbReference type="Proteomes" id="UP000797356"/>
    </source>
</evidence>
<organism evidence="4 5">
    <name type="scientific">Cocos nucifera</name>
    <name type="common">Coconut palm</name>
    <dbReference type="NCBI Taxonomy" id="13894"/>
    <lineage>
        <taxon>Eukaryota</taxon>
        <taxon>Viridiplantae</taxon>
        <taxon>Streptophyta</taxon>
        <taxon>Embryophyta</taxon>
        <taxon>Tracheophyta</taxon>
        <taxon>Spermatophyta</taxon>
        <taxon>Magnoliopsida</taxon>
        <taxon>Liliopsida</taxon>
        <taxon>Arecaceae</taxon>
        <taxon>Arecoideae</taxon>
        <taxon>Cocoseae</taxon>
        <taxon>Attaleinae</taxon>
        <taxon>Cocos</taxon>
    </lineage>
</organism>
<evidence type="ECO:0000313" key="4">
    <source>
        <dbReference type="EMBL" id="KAG1347442.1"/>
    </source>
</evidence>
<evidence type="ECO:0000256" key="2">
    <source>
        <dbReference type="ARBA" id="ARBA00023163"/>
    </source>
</evidence>
<feature type="short sequence motif" description="LxCxE motif" evidence="3">
    <location>
        <begin position="145"/>
        <end position="149"/>
    </location>
</feature>
<keyword evidence="5" id="KW-1185">Reference proteome</keyword>
<dbReference type="Proteomes" id="UP000797356">
    <property type="component" value="Chromosome 6"/>
</dbReference>
<reference evidence="4" key="2">
    <citation type="submission" date="2019-07" db="EMBL/GenBank/DDBJ databases">
        <authorList>
            <person name="Yang Y."/>
            <person name="Bocs S."/>
            <person name="Baudouin L."/>
        </authorList>
    </citation>
    <scope>NUCLEOTIDE SEQUENCE</scope>
    <source>
        <tissue evidence="4">Spear leaf of Hainan Tall coconut</tissue>
    </source>
</reference>